<dbReference type="EMBL" id="CM042050">
    <property type="protein sequence ID" value="KAI3733424.1"/>
    <property type="molecule type" value="Genomic_DNA"/>
</dbReference>
<reference evidence="1 2" key="2">
    <citation type="journal article" date="2022" name="Mol. Ecol. Resour.">
        <title>The genomes of chicory, endive, great burdock and yacon provide insights into Asteraceae paleo-polyploidization history and plant inulin production.</title>
        <authorList>
            <person name="Fan W."/>
            <person name="Wang S."/>
            <person name="Wang H."/>
            <person name="Wang A."/>
            <person name="Jiang F."/>
            <person name="Liu H."/>
            <person name="Zhao H."/>
            <person name="Xu D."/>
            <person name="Zhang Y."/>
        </authorList>
    </citation>
    <scope>NUCLEOTIDE SEQUENCE [LARGE SCALE GENOMIC DNA]</scope>
    <source>
        <strain evidence="2">cv. Niubang</strain>
    </source>
</reference>
<protein>
    <submittedName>
        <fullName evidence="1">Uncharacterized protein</fullName>
    </submittedName>
</protein>
<evidence type="ECO:0000313" key="2">
    <source>
        <dbReference type="Proteomes" id="UP001055879"/>
    </source>
</evidence>
<proteinExistence type="predicted"/>
<dbReference type="Proteomes" id="UP001055879">
    <property type="component" value="Linkage Group LG04"/>
</dbReference>
<comment type="caution">
    <text evidence="1">The sequence shown here is derived from an EMBL/GenBank/DDBJ whole genome shotgun (WGS) entry which is preliminary data.</text>
</comment>
<gene>
    <name evidence="1" type="ORF">L6452_12867</name>
</gene>
<keyword evidence="2" id="KW-1185">Reference proteome</keyword>
<evidence type="ECO:0000313" key="1">
    <source>
        <dbReference type="EMBL" id="KAI3733424.1"/>
    </source>
</evidence>
<reference evidence="2" key="1">
    <citation type="journal article" date="2022" name="Mol. Ecol. Resour.">
        <title>The genomes of chicory, endive, great burdock and yacon provide insights into Asteraceae palaeo-polyploidization history and plant inulin production.</title>
        <authorList>
            <person name="Fan W."/>
            <person name="Wang S."/>
            <person name="Wang H."/>
            <person name="Wang A."/>
            <person name="Jiang F."/>
            <person name="Liu H."/>
            <person name="Zhao H."/>
            <person name="Xu D."/>
            <person name="Zhang Y."/>
        </authorList>
    </citation>
    <scope>NUCLEOTIDE SEQUENCE [LARGE SCALE GENOMIC DNA]</scope>
    <source>
        <strain evidence="2">cv. Niubang</strain>
    </source>
</reference>
<name>A0ACB9CGK0_ARCLA</name>
<accession>A0ACB9CGK0</accession>
<organism evidence="1 2">
    <name type="scientific">Arctium lappa</name>
    <name type="common">Greater burdock</name>
    <name type="synonym">Lappa major</name>
    <dbReference type="NCBI Taxonomy" id="4217"/>
    <lineage>
        <taxon>Eukaryota</taxon>
        <taxon>Viridiplantae</taxon>
        <taxon>Streptophyta</taxon>
        <taxon>Embryophyta</taxon>
        <taxon>Tracheophyta</taxon>
        <taxon>Spermatophyta</taxon>
        <taxon>Magnoliopsida</taxon>
        <taxon>eudicotyledons</taxon>
        <taxon>Gunneridae</taxon>
        <taxon>Pentapetalae</taxon>
        <taxon>asterids</taxon>
        <taxon>campanulids</taxon>
        <taxon>Asterales</taxon>
        <taxon>Asteraceae</taxon>
        <taxon>Carduoideae</taxon>
        <taxon>Cardueae</taxon>
        <taxon>Arctiinae</taxon>
        <taxon>Arctium</taxon>
    </lineage>
</organism>
<sequence length="86" mass="9247">MCTCSTIFIHIVNQPNLITLKLHRLRKSKNNGRESYPTGTLDSLSLFPCPLSSLPPPYPVALLHSQTNSASPPSPSNPPTTASPPP</sequence>